<keyword evidence="6" id="KW-1185">Reference proteome</keyword>
<dbReference type="HOGENOM" id="CLU_020365_1_1_4"/>
<dbReference type="PANTHER" id="PTHR30563">
    <property type="entry name" value="DNA RECOMBINATION PROTEIN RMUC"/>
    <property type="match status" value="1"/>
</dbReference>
<dbReference type="EMBL" id="CP003804">
    <property type="protein sequence ID" value="AGF47483.1"/>
    <property type="molecule type" value="Genomic_DNA"/>
</dbReference>
<keyword evidence="4" id="KW-0233">DNA recombination</keyword>
<evidence type="ECO:0000256" key="3">
    <source>
        <dbReference type="ARBA" id="ARBA00023054"/>
    </source>
</evidence>
<protein>
    <submittedName>
        <fullName evidence="5">DNA recombination protein RmuC</fullName>
    </submittedName>
</protein>
<organism evidence="5 6">
    <name type="scientific">Candidatus Kinetoplastidibacterium crithidiae TCC036E</name>
    <dbReference type="NCBI Taxonomy" id="1208918"/>
    <lineage>
        <taxon>Bacteria</taxon>
        <taxon>Pseudomonadati</taxon>
        <taxon>Pseudomonadota</taxon>
        <taxon>Betaproteobacteria</taxon>
        <taxon>Candidatus Kinetoplastidibacterium</taxon>
    </lineage>
</organism>
<dbReference type="GO" id="GO:0006310">
    <property type="term" value="P:DNA recombination"/>
    <property type="evidence" value="ECO:0007669"/>
    <property type="project" value="UniProtKB-KW"/>
</dbReference>
<evidence type="ECO:0000313" key="5">
    <source>
        <dbReference type="EMBL" id="AGF47483.1"/>
    </source>
</evidence>
<dbReference type="STRING" id="1208918.CDEE_0427"/>
<dbReference type="eggNOG" id="COG1322">
    <property type="taxonomic scope" value="Bacteria"/>
</dbReference>
<keyword evidence="3" id="KW-0175">Coiled coil</keyword>
<dbReference type="Gene3D" id="1.20.120.20">
    <property type="entry name" value="Apolipoprotein"/>
    <property type="match status" value="1"/>
</dbReference>
<dbReference type="InterPro" id="IPR003798">
    <property type="entry name" value="DNA_recombination_RmuC"/>
</dbReference>
<dbReference type="Pfam" id="PF02646">
    <property type="entry name" value="RmuC"/>
    <property type="match status" value="1"/>
</dbReference>
<proteinExistence type="inferred from homology"/>
<dbReference type="PANTHER" id="PTHR30563:SF0">
    <property type="entry name" value="DNA RECOMBINATION PROTEIN RMUC"/>
    <property type="match status" value="1"/>
</dbReference>
<dbReference type="Proteomes" id="UP000011686">
    <property type="component" value="Chromosome"/>
</dbReference>
<comment type="similarity">
    <text evidence="2">Belongs to the RmuC family.</text>
</comment>
<dbReference type="KEGG" id="kct:CDEE_0427"/>
<name>M1L416_9PROT</name>
<comment type="function">
    <text evidence="1">Involved in DNA recombination.</text>
</comment>
<sequence length="436" mass="49478">MILIVGFLLSIFILNIFMLNTIRKINYKESFNSYLDIVKGTELKIHNDIIETQKILRSDFLDSIRSLQIELKDSHDKLKDSLTRDSFNNRAELASSLSSFSSGFSDKLKGLIEINDRRLLEIRNTLENRLDVLQTNNASKLDEMRCMVEEKLHATLEQRLGESFKIVSERLEAVHKGLGEMQTLAVGVGDLKRVLSNVKSRGTWGEVQLARLIEDVMTDDQYGKNVKLIPNSDSIVEFAIKLPGRRDDNGPVWLPIDSKFPKEEYDRLMEANDAGNIELSKAASSALAKAIELQAKMISSKYISPPYTTEFAIMFLPTEGLYAEVMRYPGLFDKLHNLRITVTGPSNLSALLNSLQIGFRTIAIEKRSSEVWNILRVVKTEFFKFGESLASVKKTLDNASNKLGQTEVRSRVMLRNLKSLEVLPEQELEKLLLEDE</sequence>
<dbReference type="AlphaFoldDB" id="M1L416"/>
<reference evidence="5 6" key="1">
    <citation type="journal article" date="2013" name="Genome Biol. Evol.">
        <title>Genome evolution and phylogenomic analysis of candidatus kinetoplastibacterium, the betaproteobacterial endosymbionts of strigomonas and angomonas.</title>
        <authorList>
            <person name="Alves J.M."/>
            <person name="Serrano M.G."/>
            <person name="Maia da Silva F."/>
            <person name="Voegtly L.J."/>
            <person name="Matveyev A.V."/>
            <person name="Teixeira M.M."/>
            <person name="Camargo E.P."/>
            <person name="Buck G.A."/>
        </authorList>
    </citation>
    <scope>NUCLEOTIDE SEQUENCE [LARGE SCALE GENOMIC DNA]</scope>
    <source>
        <strain evidence="5 6">TCC036E</strain>
    </source>
</reference>
<dbReference type="PATRIC" id="fig|1208918.3.peg.179"/>
<gene>
    <name evidence="5" type="ORF">CDEE_0427</name>
</gene>
<evidence type="ECO:0000313" key="6">
    <source>
        <dbReference type="Proteomes" id="UP000011686"/>
    </source>
</evidence>
<evidence type="ECO:0000256" key="2">
    <source>
        <dbReference type="ARBA" id="ARBA00009840"/>
    </source>
</evidence>
<evidence type="ECO:0000256" key="4">
    <source>
        <dbReference type="ARBA" id="ARBA00023172"/>
    </source>
</evidence>
<accession>M1L416</accession>
<evidence type="ECO:0000256" key="1">
    <source>
        <dbReference type="ARBA" id="ARBA00003416"/>
    </source>
</evidence>
<dbReference type="RefSeq" id="WP_015238292.1">
    <property type="nucleotide sequence ID" value="NC_020283.1"/>
</dbReference>